<dbReference type="AlphaFoldDB" id="A0A9P4U1V4"/>
<evidence type="ECO:0000313" key="2">
    <source>
        <dbReference type="EMBL" id="KAF2434225.1"/>
    </source>
</evidence>
<evidence type="ECO:0000313" key="3">
    <source>
        <dbReference type="Proteomes" id="UP000800235"/>
    </source>
</evidence>
<feature type="chain" id="PRO_5040163519" evidence="1">
    <location>
        <begin position="19"/>
        <end position="158"/>
    </location>
</feature>
<feature type="signal peptide" evidence="1">
    <location>
        <begin position="1"/>
        <end position="18"/>
    </location>
</feature>
<comment type="caution">
    <text evidence="2">The sequence shown here is derived from an EMBL/GenBank/DDBJ whole genome shotgun (WGS) entry which is preliminary data.</text>
</comment>
<accession>A0A9P4U1V4</accession>
<reference evidence="2" key="1">
    <citation type="journal article" date="2020" name="Stud. Mycol.">
        <title>101 Dothideomycetes genomes: a test case for predicting lifestyles and emergence of pathogens.</title>
        <authorList>
            <person name="Haridas S."/>
            <person name="Albert R."/>
            <person name="Binder M."/>
            <person name="Bloem J."/>
            <person name="Labutti K."/>
            <person name="Salamov A."/>
            <person name="Andreopoulos B."/>
            <person name="Baker S."/>
            <person name="Barry K."/>
            <person name="Bills G."/>
            <person name="Bluhm B."/>
            <person name="Cannon C."/>
            <person name="Castanera R."/>
            <person name="Culley D."/>
            <person name="Daum C."/>
            <person name="Ezra D."/>
            <person name="Gonzalez J."/>
            <person name="Henrissat B."/>
            <person name="Kuo A."/>
            <person name="Liang C."/>
            <person name="Lipzen A."/>
            <person name="Lutzoni F."/>
            <person name="Magnuson J."/>
            <person name="Mondo S."/>
            <person name="Nolan M."/>
            <person name="Ohm R."/>
            <person name="Pangilinan J."/>
            <person name="Park H.-J."/>
            <person name="Ramirez L."/>
            <person name="Alfaro M."/>
            <person name="Sun H."/>
            <person name="Tritt A."/>
            <person name="Yoshinaga Y."/>
            <person name="Zwiers L.-H."/>
            <person name="Turgeon B."/>
            <person name="Goodwin S."/>
            <person name="Spatafora J."/>
            <person name="Crous P."/>
            <person name="Grigoriev I."/>
        </authorList>
    </citation>
    <scope>NUCLEOTIDE SEQUENCE</scope>
    <source>
        <strain evidence="2">CBS 130266</strain>
    </source>
</reference>
<dbReference type="EMBL" id="MU007017">
    <property type="protein sequence ID" value="KAF2434225.1"/>
    <property type="molecule type" value="Genomic_DNA"/>
</dbReference>
<keyword evidence="3" id="KW-1185">Reference proteome</keyword>
<organism evidence="2 3">
    <name type="scientific">Tothia fuscella</name>
    <dbReference type="NCBI Taxonomy" id="1048955"/>
    <lineage>
        <taxon>Eukaryota</taxon>
        <taxon>Fungi</taxon>
        <taxon>Dikarya</taxon>
        <taxon>Ascomycota</taxon>
        <taxon>Pezizomycotina</taxon>
        <taxon>Dothideomycetes</taxon>
        <taxon>Pleosporomycetidae</taxon>
        <taxon>Venturiales</taxon>
        <taxon>Cylindrosympodiaceae</taxon>
        <taxon>Tothia</taxon>
    </lineage>
</organism>
<keyword evidence="1" id="KW-0732">Signal</keyword>
<dbReference type="Proteomes" id="UP000800235">
    <property type="component" value="Unassembled WGS sequence"/>
</dbReference>
<protein>
    <submittedName>
        <fullName evidence="2">Uncharacterized protein</fullName>
    </submittedName>
</protein>
<sequence length="158" mass="16942">MHTPQLLSLLLVSTSVLAVNLQYKTCGIGKGPGGTQQKILCVDKTPTSPSDTAQQIIIDIVKKYNVNLPFQTDGKAVTFDGHRAAWTVNPSTMDLDFSSGTCNVDLFTHKCCENIHTKEEFLGTLPATVKATIETTLTVAGIKLDWIGVACVDSATDS</sequence>
<proteinExistence type="predicted"/>
<evidence type="ECO:0000256" key="1">
    <source>
        <dbReference type="SAM" id="SignalP"/>
    </source>
</evidence>
<name>A0A9P4U1V4_9PEZI</name>
<gene>
    <name evidence="2" type="ORF">EJ08DRAFT_693767</name>
</gene>